<dbReference type="InterPro" id="IPR010982">
    <property type="entry name" value="Lambda_DNA-bd_dom_sf"/>
</dbReference>
<name>A0A366JAR5_9GAMM</name>
<dbReference type="EMBL" id="QNSE01000005">
    <property type="protein sequence ID" value="RBP83957.1"/>
    <property type="molecule type" value="Genomic_DNA"/>
</dbReference>
<dbReference type="Gene3D" id="3.40.50.2300">
    <property type="match status" value="2"/>
</dbReference>
<dbReference type="GO" id="GO:0000976">
    <property type="term" value="F:transcription cis-regulatory region binding"/>
    <property type="evidence" value="ECO:0007669"/>
    <property type="project" value="TreeGrafter"/>
</dbReference>
<dbReference type="Pfam" id="PF13407">
    <property type="entry name" value="Peripla_BP_4"/>
    <property type="match status" value="1"/>
</dbReference>
<keyword evidence="7" id="KW-1185">Reference proteome</keyword>
<reference evidence="6 7" key="1">
    <citation type="submission" date="2018-06" db="EMBL/GenBank/DDBJ databases">
        <title>Genomic Encyclopedia of Type Strains, Phase III (KMG-III): the genomes of soil and plant-associated and newly described type strains.</title>
        <authorList>
            <person name="Whitman W."/>
        </authorList>
    </citation>
    <scope>NUCLEOTIDE SEQUENCE [LARGE SCALE GENOMIC DNA]</scope>
    <source>
        <strain evidence="6 7">CECT 7377</strain>
    </source>
</reference>
<dbReference type="SMART" id="SM00354">
    <property type="entry name" value="HTH_LACI"/>
    <property type="match status" value="1"/>
</dbReference>
<dbReference type="PROSITE" id="PS50932">
    <property type="entry name" value="HTH_LACI_2"/>
    <property type="match status" value="1"/>
</dbReference>
<organism evidence="6 7">
    <name type="scientific">Marinomonas rhizomae</name>
    <dbReference type="NCBI Taxonomy" id="491948"/>
    <lineage>
        <taxon>Bacteria</taxon>
        <taxon>Pseudomonadati</taxon>
        <taxon>Pseudomonadota</taxon>
        <taxon>Gammaproteobacteria</taxon>
        <taxon>Oceanospirillales</taxon>
        <taxon>Oceanospirillaceae</taxon>
        <taxon>Marinomonas</taxon>
    </lineage>
</organism>
<keyword evidence="4" id="KW-0804">Transcription</keyword>
<evidence type="ECO:0000259" key="5">
    <source>
        <dbReference type="PROSITE" id="PS50932"/>
    </source>
</evidence>
<dbReference type="CDD" id="cd01392">
    <property type="entry name" value="HTH_LacI"/>
    <property type="match status" value="1"/>
</dbReference>
<keyword evidence="3" id="KW-0238">DNA-binding</keyword>
<comment type="caution">
    <text evidence="6">The sequence shown here is derived from an EMBL/GenBank/DDBJ whole genome shotgun (WGS) entry which is preliminary data.</text>
</comment>
<evidence type="ECO:0000313" key="7">
    <source>
        <dbReference type="Proteomes" id="UP000252792"/>
    </source>
</evidence>
<dbReference type="RefSeq" id="WP_113916304.1">
    <property type="nucleotide sequence ID" value="NZ_QNSE01000005.1"/>
</dbReference>
<dbReference type="PANTHER" id="PTHR30146:SF95">
    <property type="entry name" value="RIBOSE OPERON REPRESSOR"/>
    <property type="match status" value="1"/>
</dbReference>
<feature type="domain" description="HTH lacI-type" evidence="5">
    <location>
        <begin position="6"/>
        <end position="60"/>
    </location>
</feature>
<dbReference type="CDD" id="cd06278">
    <property type="entry name" value="PBP1_LacI-like"/>
    <property type="match status" value="1"/>
</dbReference>
<keyword evidence="1" id="KW-0678">Repressor</keyword>
<dbReference type="AlphaFoldDB" id="A0A366JAR5"/>
<dbReference type="SUPFAM" id="SSF47413">
    <property type="entry name" value="lambda repressor-like DNA-binding domains"/>
    <property type="match status" value="1"/>
</dbReference>
<dbReference type="GO" id="GO:0055085">
    <property type="term" value="P:transmembrane transport"/>
    <property type="evidence" value="ECO:0007669"/>
    <property type="project" value="UniProtKB-ARBA"/>
</dbReference>
<protein>
    <submittedName>
        <fullName evidence="6">LacI family transcriptional regulator</fullName>
    </submittedName>
</protein>
<dbReference type="Proteomes" id="UP000252792">
    <property type="component" value="Unassembled WGS sequence"/>
</dbReference>
<dbReference type="InterPro" id="IPR000843">
    <property type="entry name" value="HTH_LacI"/>
</dbReference>
<dbReference type="InterPro" id="IPR025997">
    <property type="entry name" value="SBP_2_dom"/>
</dbReference>
<dbReference type="InterPro" id="IPR028082">
    <property type="entry name" value="Peripla_BP_I"/>
</dbReference>
<dbReference type="Gene3D" id="1.10.260.40">
    <property type="entry name" value="lambda repressor-like DNA-binding domains"/>
    <property type="match status" value="1"/>
</dbReference>
<evidence type="ECO:0000313" key="6">
    <source>
        <dbReference type="EMBL" id="RBP83957.1"/>
    </source>
</evidence>
<dbReference type="SUPFAM" id="SSF53822">
    <property type="entry name" value="Periplasmic binding protein-like I"/>
    <property type="match status" value="1"/>
</dbReference>
<keyword evidence="2" id="KW-0805">Transcription regulation</keyword>
<proteinExistence type="predicted"/>
<evidence type="ECO:0000256" key="4">
    <source>
        <dbReference type="ARBA" id="ARBA00023163"/>
    </source>
</evidence>
<dbReference type="PANTHER" id="PTHR30146">
    <property type="entry name" value="LACI-RELATED TRANSCRIPTIONAL REPRESSOR"/>
    <property type="match status" value="1"/>
</dbReference>
<dbReference type="GO" id="GO:0003700">
    <property type="term" value="F:DNA-binding transcription factor activity"/>
    <property type="evidence" value="ECO:0007669"/>
    <property type="project" value="TreeGrafter"/>
</dbReference>
<accession>A0A366JAR5</accession>
<evidence type="ECO:0000256" key="1">
    <source>
        <dbReference type="ARBA" id="ARBA00022491"/>
    </source>
</evidence>
<evidence type="ECO:0000256" key="2">
    <source>
        <dbReference type="ARBA" id="ARBA00023015"/>
    </source>
</evidence>
<evidence type="ECO:0000256" key="3">
    <source>
        <dbReference type="ARBA" id="ARBA00023125"/>
    </source>
</evidence>
<sequence length="344" mass="37426">MNKHTATSADVAALAGVSQSTVSRSFDPNSRISVATRQRVFEAAEQLGYQINKAAQTMIKKRSDLVGLVTAGLEDPFRSEFLHKLIIEVQNCGLRPMVMDVSDRETIDEELHGLIQYQLSGVIITSGTPSENIGKAFIRHGIPVVLVNRTEHSDEADIVNLDNEGAGEMAAKAFIESGKTNLVVVRSKKPSFSSVMRVKGFLNYLAPFLSGDKVNATEVLCDAGNYDSGYQIADKILTSQHKPDGIFFCMDHIACGFLDSAKRLVSPNEMSAIGVIGCDDIALASFRAYDLTTIRQSSSEIARASVETLLNRLQSPTSAPSKQAIPVELVYRSTLAKPQRTNIE</sequence>
<gene>
    <name evidence="6" type="ORF">DFP80_105278</name>
</gene>
<dbReference type="Pfam" id="PF00356">
    <property type="entry name" value="LacI"/>
    <property type="match status" value="1"/>
</dbReference>
<dbReference type="OrthoDB" id="6619319at2"/>